<sequence>MPDSGASGRPDFDASKQLFHRRRRRRRLHIRLIIFQIPGPPRLDINCQSFLLFSCDMQPVVRLTSNRVTVIDWVYSSPQHADKTLCGCALVCSVWVPDALAMLFRLVLSSEEHLSLLLLDHCAQVQSVIVLDVCDEDSWTLALDKCLRTLALHHFPYGASETARRRRAAPSLAVRASAQNAYLAQLRRHHRRRRSPPTFTIPVPVPAPRSVQSLSTTANRVAWGHAHGLTSRLALLSPGWSNRAWLACGVLPLSIDKQIPPPDVPAGWDAELPQTPRHLGYHRWPGAALAYQEPVGRGADVGHINAAVRAADADHAVGCAGSHESAFR</sequence>
<evidence type="ECO:0000313" key="2">
    <source>
        <dbReference type="Proteomes" id="UP000814033"/>
    </source>
</evidence>
<evidence type="ECO:0000313" key="1">
    <source>
        <dbReference type="EMBL" id="KAI0041074.1"/>
    </source>
</evidence>
<dbReference type="EMBL" id="MU276146">
    <property type="protein sequence ID" value="KAI0041074.1"/>
    <property type="molecule type" value="Genomic_DNA"/>
</dbReference>
<reference evidence="1" key="1">
    <citation type="submission" date="2021-02" db="EMBL/GenBank/DDBJ databases">
        <authorList>
            <consortium name="DOE Joint Genome Institute"/>
            <person name="Ahrendt S."/>
            <person name="Looney B.P."/>
            <person name="Miyauchi S."/>
            <person name="Morin E."/>
            <person name="Drula E."/>
            <person name="Courty P.E."/>
            <person name="Chicoki N."/>
            <person name="Fauchery L."/>
            <person name="Kohler A."/>
            <person name="Kuo A."/>
            <person name="Labutti K."/>
            <person name="Pangilinan J."/>
            <person name="Lipzen A."/>
            <person name="Riley R."/>
            <person name="Andreopoulos W."/>
            <person name="He G."/>
            <person name="Johnson J."/>
            <person name="Barry K.W."/>
            <person name="Grigoriev I.V."/>
            <person name="Nagy L."/>
            <person name="Hibbett D."/>
            <person name="Henrissat B."/>
            <person name="Matheny P.B."/>
            <person name="Labbe J."/>
            <person name="Martin F."/>
        </authorList>
    </citation>
    <scope>NUCLEOTIDE SEQUENCE</scope>
    <source>
        <strain evidence="1">FP105234-sp</strain>
    </source>
</reference>
<comment type="caution">
    <text evidence="1">The sequence shown here is derived from an EMBL/GenBank/DDBJ whole genome shotgun (WGS) entry which is preliminary data.</text>
</comment>
<name>A0ACB8RAF5_9AGAM</name>
<organism evidence="1 2">
    <name type="scientific">Auriscalpium vulgare</name>
    <dbReference type="NCBI Taxonomy" id="40419"/>
    <lineage>
        <taxon>Eukaryota</taxon>
        <taxon>Fungi</taxon>
        <taxon>Dikarya</taxon>
        <taxon>Basidiomycota</taxon>
        <taxon>Agaricomycotina</taxon>
        <taxon>Agaricomycetes</taxon>
        <taxon>Russulales</taxon>
        <taxon>Auriscalpiaceae</taxon>
        <taxon>Auriscalpium</taxon>
    </lineage>
</organism>
<reference evidence="1" key="2">
    <citation type="journal article" date="2022" name="New Phytol.">
        <title>Evolutionary transition to the ectomycorrhizal habit in the genomes of a hyperdiverse lineage of mushroom-forming fungi.</title>
        <authorList>
            <person name="Looney B."/>
            <person name="Miyauchi S."/>
            <person name="Morin E."/>
            <person name="Drula E."/>
            <person name="Courty P.E."/>
            <person name="Kohler A."/>
            <person name="Kuo A."/>
            <person name="LaButti K."/>
            <person name="Pangilinan J."/>
            <person name="Lipzen A."/>
            <person name="Riley R."/>
            <person name="Andreopoulos W."/>
            <person name="He G."/>
            <person name="Johnson J."/>
            <person name="Nolan M."/>
            <person name="Tritt A."/>
            <person name="Barry K.W."/>
            <person name="Grigoriev I.V."/>
            <person name="Nagy L.G."/>
            <person name="Hibbett D."/>
            <person name="Henrissat B."/>
            <person name="Matheny P.B."/>
            <person name="Labbe J."/>
            <person name="Martin F.M."/>
        </authorList>
    </citation>
    <scope>NUCLEOTIDE SEQUENCE</scope>
    <source>
        <strain evidence="1">FP105234-sp</strain>
    </source>
</reference>
<keyword evidence="2" id="KW-1185">Reference proteome</keyword>
<protein>
    <submittedName>
        <fullName evidence="1">Uncharacterized protein</fullName>
    </submittedName>
</protein>
<dbReference type="Proteomes" id="UP000814033">
    <property type="component" value="Unassembled WGS sequence"/>
</dbReference>
<accession>A0ACB8RAF5</accession>
<gene>
    <name evidence="1" type="ORF">FA95DRAFT_1611296</name>
</gene>
<proteinExistence type="predicted"/>